<dbReference type="PROSITE" id="PS51736">
    <property type="entry name" value="RECOMBINASES_3"/>
    <property type="match status" value="1"/>
</dbReference>
<gene>
    <name evidence="4" type="ORF">E2N93_04330</name>
</gene>
<evidence type="ECO:0000256" key="2">
    <source>
        <dbReference type="ARBA" id="ARBA00023172"/>
    </source>
</evidence>
<dbReference type="Pfam" id="PF00239">
    <property type="entry name" value="Resolvase"/>
    <property type="match status" value="1"/>
</dbReference>
<comment type="caution">
    <text evidence="4">The sequence shown here is derived from an EMBL/GenBank/DDBJ whole genome shotgun (WGS) entry which is preliminary data.</text>
</comment>
<feature type="domain" description="Resolvase/invertase-type recombinase catalytic" evidence="3">
    <location>
        <begin position="1"/>
        <end position="164"/>
    </location>
</feature>
<dbReference type="EMBL" id="SNUZ01000007">
    <property type="protein sequence ID" value="MCL3787251.1"/>
    <property type="molecule type" value="Genomic_DNA"/>
</dbReference>
<keyword evidence="1" id="KW-0238">DNA-binding</keyword>
<accession>A0ABT0NGD9</accession>
<dbReference type="InterPro" id="IPR006119">
    <property type="entry name" value="Resolv_N"/>
</dbReference>
<dbReference type="PANTHER" id="PTHR30461:SF2">
    <property type="entry name" value="SERINE RECOMBINASE PINE-RELATED"/>
    <property type="match status" value="1"/>
</dbReference>
<proteinExistence type="predicted"/>
<dbReference type="CDD" id="cd03768">
    <property type="entry name" value="SR_ResInv"/>
    <property type="match status" value="1"/>
</dbReference>
<evidence type="ECO:0000313" key="4">
    <source>
        <dbReference type="EMBL" id="MCL3787251.1"/>
    </source>
</evidence>
<dbReference type="InterPro" id="IPR050639">
    <property type="entry name" value="SSR_resolvase"/>
</dbReference>
<keyword evidence="5" id="KW-1185">Reference proteome</keyword>
<sequence length="244" mass="28457">MIYGYCRISTEHQSIERQIRNIKAQYSQAQIITEVFTGTKVDRPQFTRLLEIVKAEDTIVFDSVSRMSRNAKEGYEIYEKLFKDNVNLIFLKEPHINTETYKKALSNQLTMTDTPVDYILEGINRYLLELAKEQIRIAFEQAEKEVSDLRQRTKEGLQTAKFNNKQVGRKKGTIIKVKKEKPIKDIILAKSKSFNGKNTDAEVMSIINGTPYFEDIHGLEVKKTYSISPNTYYKYKRELKNSLY</sequence>
<dbReference type="RefSeq" id="WP_249376236.1">
    <property type="nucleotide sequence ID" value="NZ_SNUZ01000007.1"/>
</dbReference>
<evidence type="ECO:0000259" key="3">
    <source>
        <dbReference type="PROSITE" id="PS51736"/>
    </source>
</evidence>
<organism evidence="4 5">
    <name type="scientific">Ruminococcus bromii</name>
    <dbReference type="NCBI Taxonomy" id="40518"/>
    <lineage>
        <taxon>Bacteria</taxon>
        <taxon>Bacillati</taxon>
        <taxon>Bacillota</taxon>
        <taxon>Clostridia</taxon>
        <taxon>Eubacteriales</taxon>
        <taxon>Oscillospiraceae</taxon>
        <taxon>Ruminococcus</taxon>
    </lineage>
</organism>
<protein>
    <submittedName>
        <fullName evidence="4">Recombinase family protein</fullName>
    </submittedName>
</protein>
<dbReference type="PANTHER" id="PTHR30461">
    <property type="entry name" value="DNA-INVERTASE FROM LAMBDOID PROPHAGE"/>
    <property type="match status" value="1"/>
</dbReference>
<dbReference type="Gene3D" id="3.40.50.1390">
    <property type="entry name" value="Resolvase, N-terminal catalytic domain"/>
    <property type="match status" value="1"/>
</dbReference>
<dbReference type="SUPFAM" id="SSF53041">
    <property type="entry name" value="Resolvase-like"/>
    <property type="match status" value="1"/>
</dbReference>
<evidence type="ECO:0000313" key="5">
    <source>
        <dbReference type="Proteomes" id="UP001056693"/>
    </source>
</evidence>
<name>A0ABT0NGD9_9FIRM</name>
<dbReference type="InterPro" id="IPR036162">
    <property type="entry name" value="Resolvase-like_N_sf"/>
</dbReference>
<evidence type="ECO:0000256" key="1">
    <source>
        <dbReference type="ARBA" id="ARBA00023125"/>
    </source>
</evidence>
<dbReference type="SMART" id="SM00857">
    <property type="entry name" value="Resolvase"/>
    <property type="match status" value="1"/>
</dbReference>
<dbReference type="Proteomes" id="UP001056693">
    <property type="component" value="Unassembled WGS sequence"/>
</dbReference>
<reference evidence="4 5" key="1">
    <citation type="submission" date="2019-03" db="EMBL/GenBank/DDBJ databases">
        <authorList>
            <person name="Molinero N."/>
            <person name="Sanchez B."/>
            <person name="Walker A."/>
            <person name="Duncan S."/>
            <person name="Delgado S."/>
            <person name="Margolles A."/>
        </authorList>
    </citation>
    <scope>NUCLEOTIDE SEQUENCE [LARGE SCALE GENOMIC DNA]</scope>
    <source>
        <strain evidence="4 5">IPLA60002</strain>
    </source>
</reference>
<keyword evidence="2" id="KW-0233">DNA recombination</keyword>